<sequence>MTVSERAELLARHTVAHARQSDLLAVVNRDPDQLSPDVLQELNALGEEIGGLREQYLAALPIVTLSRSPLSGDLLEYAIDIVGVDGLWWNYNQPLRPLQQLPADFVGLAGALQVGDSVEKTPFEVRPGPEVPYVVPRLLALPGVRAVVSQVQIGPHTGYTIAYFAEHPEQVTHRVNTWGTDFYEVVDAQGVLIWSRDGDTAALNRDADLKSWMEAGKLLWIQPGDTSMTLRSDVRPCPFLVLKGSRLDCTLFDGIRTEDEPDVFAQEAIEAALGQPVPTDPVPDELWNLVMPTNDNAGGDNDEHSA</sequence>
<dbReference type="AlphaFoldDB" id="A0A398DBL1"/>
<organism evidence="1 4">
    <name type="scientific">Candidatus Cryosericum hinesii</name>
    <dbReference type="NCBI Taxonomy" id="2290915"/>
    <lineage>
        <taxon>Bacteria</taxon>
        <taxon>Pseudomonadati</taxon>
        <taxon>Caldisericota/Cryosericota group</taxon>
        <taxon>Candidatus Cryosericota</taxon>
        <taxon>Candidatus Cryosericia</taxon>
        <taxon>Candidatus Cryosericales</taxon>
        <taxon>Candidatus Cryosericaceae</taxon>
        <taxon>Candidatus Cryosericum</taxon>
    </lineage>
</organism>
<proteinExistence type="predicted"/>
<evidence type="ECO:0000313" key="4">
    <source>
        <dbReference type="Proteomes" id="UP000266042"/>
    </source>
</evidence>
<dbReference type="Proteomes" id="UP000266042">
    <property type="component" value="Unassembled WGS sequence"/>
</dbReference>
<keyword evidence="3" id="KW-1185">Reference proteome</keyword>
<gene>
    <name evidence="2" type="ORF">SMC2_05650</name>
    <name evidence="1" type="ORF">SMC3_05265</name>
</gene>
<accession>A0A398DBL1</accession>
<comment type="caution">
    <text evidence="1">The sequence shown here is derived from an EMBL/GenBank/DDBJ whole genome shotgun (WGS) entry which is preliminary data.</text>
</comment>
<dbReference type="Proteomes" id="UP000265724">
    <property type="component" value="Unassembled WGS sequence"/>
</dbReference>
<evidence type="ECO:0000313" key="3">
    <source>
        <dbReference type="Proteomes" id="UP000265724"/>
    </source>
</evidence>
<dbReference type="EMBL" id="QXIX01000044">
    <property type="protein sequence ID" value="RIE13215.1"/>
    <property type="molecule type" value="Genomic_DNA"/>
</dbReference>
<evidence type="ECO:0000313" key="2">
    <source>
        <dbReference type="EMBL" id="RIE13215.1"/>
    </source>
</evidence>
<protein>
    <submittedName>
        <fullName evidence="1">Uncharacterized protein</fullName>
    </submittedName>
</protein>
<dbReference type="EMBL" id="QXIW01000027">
    <property type="protein sequence ID" value="RIE12976.1"/>
    <property type="molecule type" value="Genomic_DNA"/>
</dbReference>
<name>A0A398DBL1_9BACT</name>
<evidence type="ECO:0000313" key="1">
    <source>
        <dbReference type="EMBL" id="RIE12976.1"/>
    </source>
</evidence>
<reference evidence="3 4" key="1">
    <citation type="submission" date="2018-09" db="EMBL/GenBank/DDBJ databases">
        <title>Discovery and Ecogenomic Context for Candidatus Cryosericales, a Global Caldiserica Order Active in Thawing Permafrost.</title>
        <authorList>
            <person name="Martinez M.A."/>
            <person name="Woodcroft B.J."/>
            <person name="Ignacio Espinoza J.C."/>
            <person name="Zayed A."/>
            <person name="Singleton C.M."/>
            <person name="Boyd J."/>
            <person name="Li Y.-F."/>
            <person name="Purvine S."/>
            <person name="Maughan H."/>
            <person name="Hodgkins S.B."/>
            <person name="Anderson D."/>
            <person name="Sederholm M."/>
            <person name="Temperton B."/>
            <person name="Saleska S.R."/>
            <person name="Tyson G.W."/>
            <person name="Rich V.I."/>
        </authorList>
    </citation>
    <scope>NUCLEOTIDE SEQUENCE [LARGE SCALE GENOMIC DNA]</scope>
    <source>
        <strain evidence="2 3">SMC2</strain>
        <strain evidence="1 4">SMC3</strain>
    </source>
</reference>